<accession>A0AAD9K9T9</accession>
<proteinExistence type="predicted"/>
<name>A0AAD9K9T9_9ANNE</name>
<evidence type="ECO:0000256" key="2">
    <source>
        <dbReference type="ARBA" id="ARBA00022679"/>
    </source>
</evidence>
<dbReference type="PANTHER" id="PTHR13090:SF1">
    <property type="entry name" value="ARGININE-HYDROXYLASE NDUFAF5, MITOCHONDRIAL"/>
    <property type="match status" value="1"/>
</dbReference>
<dbReference type="InterPro" id="IPR029063">
    <property type="entry name" value="SAM-dependent_MTases_sf"/>
</dbReference>
<dbReference type="GO" id="GO:0032259">
    <property type="term" value="P:methylation"/>
    <property type="evidence" value="ECO:0007669"/>
    <property type="project" value="UniProtKB-KW"/>
</dbReference>
<keyword evidence="2" id="KW-0808">Transferase</keyword>
<organism evidence="3 4">
    <name type="scientific">Paralvinella palmiformis</name>
    <dbReference type="NCBI Taxonomy" id="53620"/>
    <lineage>
        <taxon>Eukaryota</taxon>
        <taxon>Metazoa</taxon>
        <taxon>Spiralia</taxon>
        <taxon>Lophotrochozoa</taxon>
        <taxon>Annelida</taxon>
        <taxon>Polychaeta</taxon>
        <taxon>Sedentaria</taxon>
        <taxon>Canalipalpata</taxon>
        <taxon>Terebellida</taxon>
        <taxon>Terebelliformia</taxon>
        <taxon>Alvinellidae</taxon>
        <taxon>Paralvinella</taxon>
    </lineage>
</organism>
<dbReference type="AlphaFoldDB" id="A0AAD9K9T9"/>
<keyword evidence="1" id="KW-0489">Methyltransferase</keyword>
<dbReference type="GO" id="GO:0005739">
    <property type="term" value="C:mitochondrion"/>
    <property type="evidence" value="ECO:0007669"/>
    <property type="project" value="TreeGrafter"/>
</dbReference>
<dbReference type="EMBL" id="JAODUP010000031">
    <property type="protein sequence ID" value="KAK2167192.1"/>
    <property type="molecule type" value="Genomic_DNA"/>
</dbReference>
<protein>
    <submittedName>
        <fullName evidence="3">Uncharacterized protein</fullName>
    </submittedName>
</protein>
<dbReference type="PANTHER" id="PTHR13090">
    <property type="entry name" value="ARGININE-HYDROXYLASE NDUFAF5, MITOCHONDRIAL"/>
    <property type="match status" value="1"/>
</dbReference>
<comment type="caution">
    <text evidence="3">The sequence shown here is derived from an EMBL/GenBank/DDBJ whole genome shotgun (WGS) entry which is preliminary data.</text>
</comment>
<evidence type="ECO:0000256" key="1">
    <source>
        <dbReference type="ARBA" id="ARBA00022603"/>
    </source>
</evidence>
<dbReference type="Proteomes" id="UP001208570">
    <property type="component" value="Unassembled WGS sequence"/>
</dbReference>
<sequence length="226" mass="25739">MSRVILGNVCCFCWKLRGSALSNVRHTARDTSRTPEFKKLLIQSQSYATSNQESTLNVFDRKAKRQQKNRTAFMDNYNVYEYVKEEIGYRMADRICDIKRKFDVAVDLGCGRGYIAQHVYKDMIGTLIQTDMAECVLVYHALKKDGCFLGSMFGGDTLFELRVALQQAEIEREGGFAVHISPFTSAQDLGGLLNRAGYVMLTIDVDELVIYYPSMFELMEDLKGKK</sequence>
<evidence type="ECO:0000313" key="4">
    <source>
        <dbReference type="Proteomes" id="UP001208570"/>
    </source>
</evidence>
<dbReference type="InterPro" id="IPR050602">
    <property type="entry name" value="Malonyl-ACP_OMT"/>
</dbReference>
<dbReference type="GO" id="GO:0032981">
    <property type="term" value="P:mitochondrial respiratory chain complex I assembly"/>
    <property type="evidence" value="ECO:0007669"/>
    <property type="project" value="TreeGrafter"/>
</dbReference>
<dbReference type="SUPFAM" id="SSF53335">
    <property type="entry name" value="S-adenosyl-L-methionine-dependent methyltransferases"/>
    <property type="match status" value="1"/>
</dbReference>
<evidence type="ECO:0000313" key="3">
    <source>
        <dbReference type="EMBL" id="KAK2167192.1"/>
    </source>
</evidence>
<keyword evidence="4" id="KW-1185">Reference proteome</keyword>
<dbReference type="GO" id="GO:0008168">
    <property type="term" value="F:methyltransferase activity"/>
    <property type="evidence" value="ECO:0007669"/>
    <property type="project" value="UniProtKB-KW"/>
</dbReference>
<reference evidence="3" key="1">
    <citation type="journal article" date="2023" name="Mol. Biol. Evol.">
        <title>Third-Generation Sequencing Reveals the Adaptive Role of the Epigenome in Three Deep-Sea Polychaetes.</title>
        <authorList>
            <person name="Perez M."/>
            <person name="Aroh O."/>
            <person name="Sun Y."/>
            <person name="Lan Y."/>
            <person name="Juniper S.K."/>
            <person name="Young C.R."/>
            <person name="Angers B."/>
            <person name="Qian P.Y."/>
        </authorList>
    </citation>
    <scope>NUCLEOTIDE SEQUENCE</scope>
    <source>
        <strain evidence="3">P08H-3</strain>
    </source>
</reference>
<gene>
    <name evidence="3" type="ORF">LSH36_31g02060</name>
</gene>